<keyword evidence="1" id="KW-0812">Transmembrane</keyword>
<reference evidence="2 3" key="1">
    <citation type="journal article" date="2021" name="Commun. Biol.">
        <title>The genome of Shorea leprosula (Dipterocarpaceae) highlights the ecological relevance of drought in aseasonal tropical rainforests.</title>
        <authorList>
            <person name="Ng K.K.S."/>
            <person name="Kobayashi M.J."/>
            <person name="Fawcett J.A."/>
            <person name="Hatakeyama M."/>
            <person name="Paape T."/>
            <person name="Ng C.H."/>
            <person name="Ang C.C."/>
            <person name="Tnah L.H."/>
            <person name="Lee C.T."/>
            <person name="Nishiyama T."/>
            <person name="Sese J."/>
            <person name="O'Brien M.J."/>
            <person name="Copetti D."/>
            <person name="Mohd Noor M.I."/>
            <person name="Ong R.C."/>
            <person name="Putra M."/>
            <person name="Sireger I.Z."/>
            <person name="Indrioko S."/>
            <person name="Kosugi Y."/>
            <person name="Izuno A."/>
            <person name="Isagi Y."/>
            <person name="Lee S.L."/>
            <person name="Shimizu K.K."/>
        </authorList>
    </citation>
    <scope>NUCLEOTIDE SEQUENCE [LARGE SCALE GENOMIC DNA]</scope>
    <source>
        <strain evidence="2">214</strain>
    </source>
</reference>
<accession>A0AAV5J571</accession>
<proteinExistence type="predicted"/>
<keyword evidence="1" id="KW-0472">Membrane</keyword>
<gene>
    <name evidence="2" type="ORF">SLEP1_g18007</name>
</gene>
<evidence type="ECO:0000313" key="2">
    <source>
        <dbReference type="EMBL" id="GKV06076.1"/>
    </source>
</evidence>
<keyword evidence="3" id="KW-1185">Reference proteome</keyword>
<dbReference type="Proteomes" id="UP001054252">
    <property type="component" value="Unassembled WGS sequence"/>
</dbReference>
<feature type="transmembrane region" description="Helical" evidence="1">
    <location>
        <begin position="15"/>
        <end position="35"/>
    </location>
</feature>
<dbReference type="AlphaFoldDB" id="A0AAV5J571"/>
<evidence type="ECO:0000313" key="3">
    <source>
        <dbReference type="Proteomes" id="UP001054252"/>
    </source>
</evidence>
<protein>
    <submittedName>
        <fullName evidence="2">Uncharacterized protein</fullName>
    </submittedName>
</protein>
<evidence type="ECO:0000256" key="1">
    <source>
        <dbReference type="SAM" id="Phobius"/>
    </source>
</evidence>
<comment type="caution">
    <text evidence="2">The sequence shown here is derived from an EMBL/GenBank/DDBJ whole genome shotgun (WGS) entry which is preliminary data.</text>
</comment>
<name>A0AAV5J571_9ROSI</name>
<dbReference type="EMBL" id="BPVZ01000024">
    <property type="protein sequence ID" value="GKV06076.1"/>
    <property type="molecule type" value="Genomic_DNA"/>
</dbReference>
<organism evidence="2 3">
    <name type="scientific">Rubroshorea leprosula</name>
    <dbReference type="NCBI Taxonomy" id="152421"/>
    <lineage>
        <taxon>Eukaryota</taxon>
        <taxon>Viridiplantae</taxon>
        <taxon>Streptophyta</taxon>
        <taxon>Embryophyta</taxon>
        <taxon>Tracheophyta</taxon>
        <taxon>Spermatophyta</taxon>
        <taxon>Magnoliopsida</taxon>
        <taxon>eudicotyledons</taxon>
        <taxon>Gunneridae</taxon>
        <taxon>Pentapetalae</taxon>
        <taxon>rosids</taxon>
        <taxon>malvids</taxon>
        <taxon>Malvales</taxon>
        <taxon>Dipterocarpaceae</taxon>
        <taxon>Rubroshorea</taxon>
    </lineage>
</organism>
<keyword evidence="1" id="KW-1133">Transmembrane helix</keyword>
<sequence>MAPTKPSEPKTKTGIMVLLTWTFNETLCLSLFLFWGKIPILKSPLIHQVLHASCNNWLLLSMTTLCHRNAFIPSGSYLTFTAFIPSGSYLTFTAFIPSGSYLIFTAFIPFGSCV</sequence>